<accession>A0AB94IUL7</accession>
<dbReference type="SUPFAM" id="SSF55729">
    <property type="entry name" value="Acyl-CoA N-acyltransferases (Nat)"/>
    <property type="match status" value="1"/>
</dbReference>
<organism evidence="2 3">
    <name type="scientific">Neobacillus vireti LMG 21834</name>
    <dbReference type="NCBI Taxonomy" id="1131730"/>
    <lineage>
        <taxon>Bacteria</taxon>
        <taxon>Bacillati</taxon>
        <taxon>Bacillota</taxon>
        <taxon>Bacilli</taxon>
        <taxon>Bacillales</taxon>
        <taxon>Bacillaceae</taxon>
        <taxon>Neobacillus</taxon>
    </lineage>
</organism>
<dbReference type="RefSeq" id="WP_024026290.1">
    <property type="nucleotide sequence ID" value="NZ_ALAN01000008.1"/>
</dbReference>
<comment type="caution">
    <text evidence="2">The sequence shown here is derived from an EMBL/GenBank/DDBJ whole genome shotgun (WGS) entry which is preliminary data.</text>
</comment>
<dbReference type="Proteomes" id="UP000018877">
    <property type="component" value="Unassembled WGS sequence"/>
</dbReference>
<gene>
    <name evidence="2" type="ORF">BAVI_00330</name>
</gene>
<evidence type="ECO:0000313" key="2">
    <source>
        <dbReference type="EMBL" id="ETI70799.1"/>
    </source>
</evidence>
<keyword evidence="3" id="KW-1185">Reference proteome</keyword>
<dbReference type="Pfam" id="PF00583">
    <property type="entry name" value="Acetyltransf_1"/>
    <property type="match status" value="1"/>
</dbReference>
<protein>
    <recommendedName>
        <fullName evidence="1">N-acetyltransferase domain-containing protein</fullName>
    </recommendedName>
</protein>
<dbReference type="InterPro" id="IPR016181">
    <property type="entry name" value="Acyl_CoA_acyltransferase"/>
</dbReference>
<dbReference type="Gene3D" id="3.40.630.30">
    <property type="match status" value="1"/>
</dbReference>
<feature type="domain" description="N-acetyltransferase" evidence="1">
    <location>
        <begin position="2"/>
        <end position="140"/>
    </location>
</feature>
<evidence type="ECO:0000313" key="3">
    <source>
        <dbReference type="Proteomes" id="UP000018877"/>
    </source>
</evidence>
<dbReference type="GO" id="GO:0016747">
    <property type="term" value="F:acyltransferase activity, transferring groups other than amino-acyl groups"/>
    <property type="evidence" value="ECO:0007669"/>
    <property type="project" value="InterPro"/>
</dbReference>
<proteinExistence type="predicted"/>
<dbReference type="CDD" id="cd04301">
    <property type="entry name" value="NAT_SF"/>
    <property type="match status" value="1"/>
</dbReference>
<name>A0AB94IUL7_9BACI</name>
<dbReference type="PROSITE" id="PS51186">
    <property type="entry name" value="GNAT"/>
    <property type="match status" value="1"/>
</dbReference>
<dbReference type="EMBL" id="ALAN01000008">
    <property type="protein sequence ID" value="ETI70799.1"/>
    <property type="molecule type" value="Genomic_DNA"/>
</dbReference>
<dbReference type="AlphaFoldDB" id="A0AB94IUL7"/>
<dbReference type="InterPro" id="IPR000182">
    <property type="entry name" value="GNAT_dom"/>
</dbReference>
<sequence length="149" mass="16774">MLRIGTAELKDLAGILEIDKIVIGNDSRKGYLREAINGKKCLAAKTEFSVVGYLIFNTHFFDCSFISLVIVHPSKRKKGYAKLMIEHFETISPTPKIFSSTNQSNEIMQSLFDSIGYVKSGFVENLDEGDPEIIYFKKVKQNNGAFINK</sequence>
<reference evidence="2 3" key="1">
    <citation type="journal article" date="2014" name="Environ. Microbiol.">
        <title>The nitrate-ammonifying and nosZ-carrying bacterium Bacillus vireti is a potent source and sink for nitric and nitrous oxide under high nitrate conditions.</title>
        <authorList>
            <person name="Mania D."/>
            <person name="Heylen K."/>
            <person name="van Spanning R.J."/>
            <person name="Frostegard A."/>
        </authorList>
    </citation>
    <scope>NUCLEOTIDE SEQUENCE [LARGE SCALE GENOMIC DNA]</scope>
    <source>
        <strain evidence="2 3">LMG 21834</strain>
    </source>
</reference>
<evidence type="ECO:0000259" key="1">
    <source>
        <dbReference type="PROSITE" id="PS51186"/>
    </source>
</evidence>